<evidence type="ECO:0000313" key="2">
    <source>
        <dbReference type="EMBL" id="NXL29356.1"/>
    </source>
</evidence>
<feature type="non-terminal residue" evidence="2">
    <location>
        <position position="1"/>
    </location>
</feature>
<dbReference type="PANTHER" id="PTHR21468">
    <property type="entry name" value="HSD9"/>
    <property type="match status" value="1"/>
</dbReference>
<feature type="region of interest" description="Disordered" evidence="1">
    <location>
        <begin position="1"/>
        <end position="22"/>
    </location>
</feature>
<keyword evidence="3" id="KW-1185">Reference proteome</keyword>
<protein>
    <submittedName>
        <fullName evidence="2">CCD83 protein</fullName>
    </submittedName>
</protein>
<dbReference type="PANTHER" id="PTHR21468:SF1">
    <property type="entry name" value="COILED-COIL DOMAIN-CONTAINING PROTEIN 83"/>
    <property type="match status" value="1"/>
</dbReference>
<sequence length="102" mass="11499">FAKSQSKTENEKPKDSDDELWGKSFTSTLDSLLYEDKKVFQDYLKLVPLETNLMCVVGRAMPIHKEPEEMPGRSHTEDGVTGKSGRHITAQMIKDLSKDKVG</sequence>
<dbReference type="OrthoDB" id="10005859at2759"/>
<name>A0A7L0RHN3_GLABR</name>
<reference evidence="2 3" key="1">
    <citation type="submission" date="2019-09" db="EMBL/GenBank/DDBJ databases">
        <title>Bird 10,000 Genomes (B10K) Project - Family phase.</title>
        <authorList>
            <person name="Zhang G."/>
        </authorList>
    </citation>
    <scope>NUCLEOTIDE SEQUENCE [LARGE SCALE GENOMIC DNA]</scope>
    <source>
        <strain evidence="2">B10K-DU-008-63</strain>
    </source>
</reference>
<feature type="non-terminal residue" evidence="2">
    <location>
        <position position="102"/>
    </location>
</feature>
<accession>A0A7L0RHN3</accession>
<gene>
    <name evidence="2" type="primary">Ccdc83_1</name>
    <name evidence="2" type="ORF">GLABRA_R06477</name>
</gene>
<comment type="caution">
    <text evidence="2">The sequence shown here is derived from an EMBL/GenBank/DDBJ whole genome shotgun (WGS) entry which is preliminary data.</text>
</comment>
<evidence type="ECO:0000256" key="1">
    <source>
        <dbReference type="SAM" id="MobiDB-lite"/>
    </source>
</evidence>
<organism evidence="2 3">
    <name type="scientific">Glaucidium brasilianum</name>
    <name type="common">Ferruginous pygmy-owl</name>
    <dbReference type="NCBI Taxonomy" id="78217"/>
    <lineage>
        <taxon>Eukaryota</taxon>
        <taxon>Metazoa</taxon>
        <taxon>Chordata</taxon>
        <taxon>Craniata</taxon>
        <taxon>Vertebrata</taxon>
        <taxon>Euteleostomi</taxon>
        <taxon>Archelosauria</taxon>
        <taxon>Archosauria</taxon>
        <taxon>Dinosauria</taxon>
        <taxon>Saurischia</taxon>
        <taxon>Theropoda</taxon>
        <taxon>Coelurosauria</taxon>
        <taxon>Aves</taxon>
        <taxon>Neognathae</taxon>
        <taxon>Neoaves</taxon>
        <taxon>Telluraves</taxon>
        <taxon>Strigiformes</taxon>
        <taxon>Strigidae</taxon>
        <taxon>Glaucidium</taxon>
    </lineage>
</organism>
<feature type="compositionally biased region" description="Basic and acidic residues" evidence="1">
    <location>
        <begin position="65"/>
        <end position="80"/>
    </location>
</feature>
<proteinExistence type="predicted"/>
<feature type="region of interest" description="Disordered" evidence="1">
    <location>
        <begin position="65"/>
        <end position="102"/>
    </location>
</feature>
<dbReference type="AlphaFoldDB" id="A0A7L0RHN3"/>
<dbReference type="InterPro" id="IPR026702">
    <property type="entry name" value="CCDC83"/>
</dbReference>
<feature type="compositionally biased region" description="Basic and acidic residues" evidence="1">
    <location>
        <begin position="1"/>
        <end position="15"/>
    </location>
</feature>
<dbReference type="EMBL" id="VXAP01000062">
    <property type="protein sequence ID" value="NXL29356.1"/>
    <property type="molecule type" value="Genomic_DNA"/>
</dbReference>
<dbReference type="Proteomes" id="UP000591073">
    <property type="component" value="Unassembled WGS sequence"/>
</dbReference>
<evidence type="ECO:0000313" key="3">
    <source>
        <dbReference type="Proteomes" id="UP000591073"/>
    </source>
</evidence>